<dbReference type="Proteomes" id="UP000438429">
    <property type="component" value="Unassembled WGS sequence"/>
</dbReference>
<reference evidence="2 3" key="1">
    <citation type="submission" date="2019-06" db="EMBL/GenBank/DDBJ databases">
        <title>Draft genomes of female and male turbot (Scophthalmus maximus).</title>
        <authorList>
            <person name="Xu H."/>
            <person name="Xu X.-W."/>
            <person name="Shao C."/>
            <person name="Chen S."/>
        </authorList>
    </citation>
    <scope>NUCLEOTIDE SEQUENCE [LARGE SCALE GENOMIC DNA]</scope>
    <source>
        <strain evidence="2">Ysfricsl-2016a</strain>
        <tissue evidence="2">Blood</tissue>
    </source>
</reference>
<evidence type="ECO:0000256" key="1">
    <source>
        <dbReference type="SAM" id="MobiDB-lite"/>
    </source>
</evidence>
<feature type="region of interest" description="Disordered" evidence="1">
    <location>
        <begin position="1"/>
        <end position="46"/>
    </location>
</feature>
<gene>
    <name evidence="2" type="ORF">F2P81_006832</name>
</gene>
<feature type="compositionally biased region" description="Gly residues" evidence="1">
    <location>
        <begin position="11"/>
        <end position="21"/>
    </location>
</feature>
<proteinExistence type="predicted"/>
<organism evidence="2 3">
    <name type="scientific">Scophthalmus maximus</name>
    <name type="common">Turbot</name>
    <name type="synonym">Psetta maxima</name>
    <dbReference type="NCBI Taxonomy" id="52904"/>
    <lineage>
        <taxon>Eukaryota</taxon>
        <taxon>Metazoa</taxon>
        <taxon>Chordata</taxon>
        <taxon>Craniata</taxon>
        <taxon>Vertebrata</taxon>
        <taxon>Euteleostomi</taxon>
        <taxon>Actinopterygii</taxon>
        <taxon>Neopterygii</taxon>
        <taxon>Teleostei</taxon>
        <taxon>Neoteleostei</taxon>
        <taxon>Acanthomorphata</taxon>
        <taxon>Carangaria</taxon>
        <taxon>Pleuronectiformes</taxon>
        <taxon>Pleuronectoidei</taxon>
        <taxon>Scophthalmidae</taxon>
        <taxon>Scophthalmus</taxon>
    </lineage>
</organism>
<evidence type="ECO:0000313" key="2">
    <source>
        <dbReference type="EMBL" id="KAF0040934.1"/>
    </source>
</evidence>
<dbReference type="AlphaFoldDB" id="A0A6A4TCN1"/>
<evidence type="ECO:0000313" key="3">
    <source>
        <dbReference type="Proteomes" id="UP000438429"/>
    </source>
</evidence>
<sequence length="168" mass="18103">MDPKHALLSSGGCGPGVGGVSGEEEEEDPRASSSSSSSSPAAWRRLDAGTTTTTAAVFRTPRTARGTRAPDGRMLMVMTARRFVAVGAVLMLMLMQSSADGASVWTDINSDPEFKHFKNANVSVWTKDQSRRSDSLRRHVGVVSHELSNENLMKSLLLCFITCRLGVM</sequence>
<accession>A0A6A4TCN1</accession>
<name>A0A6A4TCN1_SCOMX</name>
<dbReference type="EMBL" id="VEVO01000006">
    <property type="protein sequence ID" value="KAF0040934.1"/>
    <property type="molecule type" value="Genomic_DNA"/>
</dbReference>
<protein>
    <submittedName>
        <fullName evidence="2">Uncharacterized protein</fullName>
    </submittedName>
</protein>
<comment type="caution">
    <text evidence="2">The sequence shown here is derived from an EMBL/GenBank/DDBJ whole genome shotgun (WGS) entry which is preliminary data.</text>
</comment>